<evidence type="ECO:0000256" key="2">
    <source>
        <dbReference type="SAM" id="SignalP"/>
    </source>
</evidence>
<dbReference type="AlphaFoldDB" id="A0A1D1WBQ8"/>
<comment type="caution">
    <text evidence="3">The sequence shown here is derived from an EMBL/GenBank/DDBJ whole genome shotgun (WGS) entry which is preliminary data.</text>
</comment>
<feature type="region of interest" description="Disordered" evidence="1">
    <location>
        <begin position="118"/>
        <end position="137"/>
    </location>
</feature>
<proteinExistence type="predicted"/>
<keyword evidence="4" id="KW-1185">Reference proteome</keyword>
<gene>
    <name evidence="3" type="primary">RvY_18784</name>
    <name evidence="3" type="synonym">RvY_18784.1</name>
    <name evidence="3" type="ORF">RvY_18784-1</name>
</gene>
<feature type="chain" id="PRO_5008899376" description="Spaetzle domain-containing protein" evidence="2">
    <location>
        <begin position="23"/>
        <end position="270"/>
    </location>
</feature>
<evidence type="ECO:0000313" key="4">
    <source>
        <dbReference type="Proteomes" id="UP000186922"/>
    </source>
</evidence>
<evidence type="ECO:0008006" key="5">
    <source>
        <dbReference type="Google" id="ProtNLM"/>
    </source>
</evidence>
<reference evidence="3 4" key="1">
    <citation type="journal article" date="2016" name="Nat. Commun.">
        <title>Extremotolerant tardigrade genome and improved radiotolerance of human cultured cells by tardigrade-unique protein.</title>
        <authorList>
            <person name="Hashimoto T."/>
            <person name="Horikawa D.D."/>
            <person name="Saito Y."/>
            <person name="Kuwahara H."/>
            <person name="Kozuka-Hata H."/>
            <person name="Shin-I T."/>
            <person name="Minakuchi Y."/>
            <person name="Ohishi K."/>
            <person name="Motoyama A."/>
            <person name="Aizu T."/>
            <person name="Enomoto A."/>
            <person name="Kondo K."/>
            <person name="Tanaka S."/>
            <person name="Hara Y."/>
            <person name="Koshikawa S."/>
            <person name="Sagara H."/>
            <person name="Miura T."/>
            <person name="Yokobori S."/>
            <person name="Miyagawa K."/>
            <person name="Suzuki Y."/>
            <person name="Kubo T."/>
            <person name="Oyama M."/>
            <person name="Kohara Y."/>
            <person name="Fujiyama A."/>
            <person name="Arakawa K."/>
            <person name="Katayama T."/>
            <person name="Toyoda A."/>
            <person name="Kunieda T."/>
        </authorList>
    </citation>
    <scope>NUCLEOTIDE SEQUENCE [LARGE SCALE GENOMIC DNA]</scope>
    <source>
        <strain evidence="3 4">YOKOZUNA-1</strain>
    </source>
</reference>
<dbReference type="Proteomes" id="UP000186922">
    <property type="component" value="Unassembled WGS sequence"/>
</dbReference>
<dbReference type="EMBL" id="BDGG01000021">
    <property type="protein sequence ID" value="GAV09209.1"/>
    <property type="molecule type" value="Genomic_DNA"/>
</dbReference>
<feature type="signal peptide" evidence="2">
    <location>
        <begin position="1"/>
        <end position="22"/>
    </location>
</feature>
<evidence type="ECO:0000313" key="3">
    <source>
        <dbReference type="EMBL" id="GAV09209.1"/>
    </source>
</evidence>
<keyword evidence="2" id="KW-0732">Signal</keyword>
<sequence>METRLYLVAFLCFLLDRTSSQAARRTAPRRTTRPGGTYGTETFAPVTEPATTAAPPIVAGAAPLPSPMASAGLPVAVPVGLPALPIALAPGLPNILANLPVATTPSAPVARRTFAPAPPPIAGQSEENVNEDVGESSDKANRINAISLCEEVEEVLKPGSTQEECFVGEAVTLRYWQPYRALRTIKCKNAAINGTESSGASRDQCPKVYPGASCVQRYQQFVVLASMGPAASGWSCVRLGSGCSCSVRNRKRLRMTDWEQRTDLREFMKS</sequence>
<feature type="compositionally biased region" description="Low complexity" evidence="1">
    <location>
        <begin position="33"/>
        <end position="42"/>
    </location>
</feature>
<feature type="region of interest" description="Disordered" evidence="1">
    <location>
        <begin position="22"/>
        <end position="42"/>
    </location>
</feature>
<evidence type="ECO:0000256" key="1">
    <source>
        <dbReference type="SAM" id="MobiDB-lite"/>
    </source>
</evidence>
<protein>
    <recommendedName>
        <fullName evidence="5">Spaetzle domain-containing protein</fullName>
    </recommendedName>
</protein>
<name>A0A1D1WBQ8_RAMVA</name>
<organism evidence="3 4">
    <name type="scientific">Ramazzottius varieornatus</name>
    <name type="common">Water bear</name>
    <name type="synonym">Tardigrade</name>
    <dbReference type="NCBI Taxonomy" id="947166"/>
    <lineage>
        <taxon>Eukaryota</taxon>
        <taxon>Metazoa</taxon>
        <taxon>Ecdysozoa</taxon>
        <taxon>Tardigrada</taxon>
        <taxon>Eutardigrada</taxon>
        <taxon>Parachela</taxon>
        <taxon>Hypsibioidea</taxon>
        <taxon>Ramazzottiidae</taxon>
        <taxon>Ramazzottius</taxon>
    </lineage>
</organism>
<accession>A0A1D1WBQ8</accession>
<dbReference type="OrthoDB" id="10473671at2759"/>